<feature type="binding site" evidence="13">
    <location>
        <position position="154"/>
    </location>
    <ligand>
        <name>Mg(2+)</name>
        <dbReference type="ChEBI" id="CHEBI:18420"/>
        <label>1</label>
    </ligand>
</feature>
<protein>
    <recommendedName>
        <fullName evidence="4">ADP-ribose pyrophosphatase</fullName>
        <ecNumber evidence="3">3.6.1.13</ecNumber>
    </recommendedName>
    <alternativeName>
        <fullName evidence="9">ADP-ribose diphosphatase</fullName>
    </alternativeName>
    <alternativeName>
        <fullName evidence="11">ADP-ribose phosphohydrolase</fullName>
    </alternativeName>
    <alternativeName>
        <fullName evidence="10">Adenosine diphosphoribose pyrophosphatase</fullName>
    </alternativeName>
</protein>
<sequence>MKRQVDISQQRIVFQRSIFSIVELELRHELFDGSMGDPITRLVLERGDSVAVLPHDPHANMVLLCEQFRAPTISRGPGWLLEIPAGMVDGKEGIETCARREMSEETGHEVQALTPIATVYPSPGGSSERIHILLGEIALRADAPDTAGAAQEGEDIRIIRLPVEAALARLRAGDILDAKTLIALQWLELSAARQELGGDTS</sequence>
<dbReference type="GO" id="GO:0019693">
    <property type="term" value="P:ribose phosphate metabolic process"/>
    <property type="evidence" value="ECO:0007669"/>
    <property type="project" value="TreeGrafter"/>
</dbReference>
<feature type="binding site" evidence="13">
    <location>
        <position position="85"/>
    </location>
    <ligand>
        <name>Mg(2+)</name>
        <dbReference type="ChEBI" id="CHEBI:18420"/>
        <label>1</label>
    </ligand>
</feature>
<evidence type="ECO:0000256" key="13">
    <source>
        <dbReference type="PIRSR" id="PIRSR604385-2"/>
    </source>
</evidence>
<dbReference type="GO" id="GO:0047631">
    <property type="term" value="F:ADP-ribose diphosphatase activity"/>
    <property type="evidence" value="ECO:0007669"/>
    <property type="project" value="UniProtKB-EC"/>
</dbReference>
<keyword evidence="5 13" id="KW-0479">Metal-binding</keyword>
<dbReference type="InterPro" id="IPR000086">
    <property type="entry name" value="NUDIX_hydrolase_dom"/>
</dbReference>
<dbReference type="PROSITE" id="PS00893">
    <property type="entry name" value="NUDIX_BOX"/>
    <property type="match status" value="1"/>
</dbReference>
<keyword evidence="7 13" id="KW-0460">Magnesium</keyword>
<evidence type="ECO:0000256" key="5">
    <source>
        <dbReference type="ARBA" id="ARBA00022723"/>
    </source>
</evidence>
<dbReference type="Gene3D" id="3.90.79.10">
    <property type="entry name" value="Nucleoside Triphosphate Pyrophosphohydrolase"/>
    <property type="match status" value="1"/>
</dbReference>
<dbReference type="InterPro" id="IPR015797">
    <property type="entry name" value="NUDIX_hydrolase-like_dom_sf"/>
</dbReference>
<evidence type="ECO:0000256" key="6">
    <source>
        <dbReference type="ARBA" id="ARBA00022801"/>
    </source>
</evidence>
<feature type="binding site" evidence="13">
    <location>
        <position position="105"/>
    </location>
    <ligand>
        <name>Mg(2+)</name>
        <dbReference type="ChEBI" id="CHEBI:18420"/>
        <label>1</label>
    </ligand>
</feature>
<evidence type="ECO:0000256" key="10">
    <source>
        <dbReference type="ARBA" id="ARBA00030308"/>
    </source>
</evidence>
<dbReference type="Pfam" id="PF00293">
    <property type="entry name" value="NUDIX"/>
    <property type="match status" value="1"/>
</dbReference>
<evidence type="ECO:0000256" key="9">
    <source>
        <dbReference type="ARBA" id="ARBA00030162"/>
    </source>
</evidence>
<accession>A0A6B2NV82</accession>
<evidence type="ECO:0000256" key="3">
    <source>
        <dbReference type="ARBA" id="ARBA00012453"/>
    </source>
</evidence>
<dbReference type="SUPFAM" id="SSF55811">
    <property type="entry name" value="Nudix"/>
    <property type="match status" value="1"/>
</dbReference>
<dbReference type="GO" id="GO:0046872">
    <property type="term" value="F:metal ion binding"/>
    <property type="evidence" value="ECO:0007669"/>
    <property type="project" value="UniProtKB-KW"/>
</dbReference>
<evidence type="ECO:0000256" key="8">
    <source>
        <dbReference type="ARBA" id="ARBA00025164"/>
    </source>
</evidence>
<dbReference type="RefSeq" id="WP_164131374.1">
    <property type="nucleotide sequence ID" value="NZ_JAAGOX010000028.1"/>
</dbReference>
<dbReference type="AlphaFoldDB" id="A0A6B2NV82"/>
<dbReference type="InterPro" id="IPR020084">
    <property type="entry name" value="NUDIX_hydrolase_CS"/>
</dbReference>
<feature type="binding site" evidence="13">
    <location>
        <position position="101"/>
    </location>
    <ligand>
        <name>Mg(2+)</name>
        <dbReference type="ChEBI" id="CHEBI:18420"/>
        <label>1</label>
    </ligand>
</feature>
<evidence type="ECO:0000259" key="14">
    <source>
        <dbReference type="PROSITE" id="PS51462"/>
    </source>
</evidence>
<dbReference type="GO" id="GO:0005829">
    <property type="term" value="C:cytosol"/>
    <property type="evidence" value="ECO:0007669"/>
    <property type="project" value="TreeGrafter"/>
</dbReference>
<dbReference type="PROSITE" id="PS51462">
    <property type="entry name" value="NUDIX"/>
    <property type="match status" value="1"/>
</dbReference>
<comment type="similarity">
    <text evidence="2">Belongs to the Nudix hydrolase family. NudF subfamily.</text>
</comment>
<evidence type="ECO:0000256" key="1">
    <source>
        <dbReference type="ARBA" id="ARBA00001946"/>
    </source>
</evidence>
<dbReference type="InterPro" id="IPR004385">
    <property type="entry name" value="NDP_pyrophosphatase"/>
</dbReference>
<evidence type="ECO:0000256" key="7">
    <source>
        <dbReference type="ARBA" id="ARBA00022842"/>
    </source>
</evidence>
<proteinExistence type="inferred from homology"/>
<dbReference type="EC" id="3.6.1.13" evidence="3"/>
<dbReference type="GO" id="GO:0019144">
    <property type="term" value="F:ADP-sugar diphosphatase activity"/>
    <property type="evidence" value="ECO:0007669"/>
    <property type="project" value="TreeGrafter"/>
</dbReference>
<dbReference type="GO" id="GO:0006753">
    <property type="term" value="P:nucleoside phosphate metabolic process"/>
    <property type="evidence" value="ECO:0007669"/>
    <property type="project" value="TreeGrafter"/>
</dbReference>
<organism evidence="15">
    <name type="scientific">Ruegeria sp. PrR005</name>
    <dbReference type="NCBI Taxonomy" id="2706882"/>
    <lineage>
        <taxon>Bacteria</taxon>
        <taxon>Pseudomonadati</taxon>
        <taxon>Pseudomonadota</taxon>
        <taxon>Alphaproteobacteria</taxon>
        <taxon>Rhodobacterales</taxon>
        <taxon>Roseobacteraceae</taxon>
        <taxon>Ruegeria</taxon>
    </lineage>
</organism>
<evidence type="ECO:0000256" key="11">
    <source>
        <dbReference type="ARBA" id="ARBA00033056"/>
    </source>
</evidence>
<evidence type="ECO:0000313" key="15">
    <source>
        <dbReference type="EMBL" id="NDW46354.1"/>
    </source>
</evidence>
<comment type="caution">
    <text evidence="15">The sequence shown here is derived from an EMBL/GenBank/DDBJ whole genome shotgun (WGS) entry which is preliminary data.</text>
</comment>
<comment type="function">
    <text evidence="8">Acts on ADP-mannose and ADP-glucose as well as ADP-ribose. Prevents glycogen biosynthesis. The reaction catalyzed by this enzyme is a limiting step of the gluconeogenic process.</text>
</comment>
<keyword evidence="6 15" id="KW-0378">Hydrolase</keyword>
<dbReference type="PANTHER" id="PTHR11839:SF5">
    <property type="entry name" value="ADP-RIBOSE PYROPHOSPHATASE"/>
    <property type="match status" value="1"/>
</dbReference>
<dbReference type="EMBL" id="JAAGOX010000028">
    <property type="protein sequence ID" value="NDW46354.1"/>
    <property type="molecule type" value="Genomic_DNA"/>
</dbReference>
<dbReference type="NCBIfam" id="TIGR00052">
    <property type="entry name" value="nudix-type nucleoside diphosphatase, YffH/AdpP family"/>
    <property type="match status" value="1"/>
</dbReference>
<comment type="cofactor">
    <cofactor evidence="1 13">
        <name>Mg(2+)</name>
        <dbReference type="ChEBI" id="CHEBI:18420"/>
    </cofactor>
</comment>
<evidence type="ECO:0000256" key="12">
    <source>
        <dbReference type="ARBA" id="ARBA00049546"/>
    </source>
</evidence>
<feature type="domain" description="Nudix hydrolase" evidence="14">
    <location>
        <begin position="45"/>
        <end position="183"/>
    </location>
</feature>
<reference evidence="15" key="1">
    <citation type="submission" date="2020-02" db="EMBL/GenBank/DDBJ databases">
        <title>Delineation of the pyrene-degrading pathway in Roseobacter clade bacteria by genomic analysis.</title>
        <authorList>
            <person name="Zhou H."/>
            <person name="Wang H."/>
        </authorList>
    </citation>
    <scope>NUCLEOTIDE SEQUENCE</scope>
    <source>
        <strain evidence="15">PrR005</strain>
    </source>
</reference>
<dbReference type="PANTHER" id="PTHR11839">
    <property type="entry name" value="UDP/ADP-SUGAR PYROPHOSPHATASE"/>
    <property type="match status" value="1"/>
</dbReference>
<comment type="catalytic activity">
    <reaction evidence="12">
        <text>ADP-D-ribose + H2O = D-ribose 5-phosphate + AMP + 2 H(+)</text>
        <dbReference type="Rhea" id="RHEA:10412"/>
        <dbReference type="ChEBI" id="CHEBI:15377"/>
        <dbReference type="ChEBI" id="CHEBI:15378"/>
        <dbReference type="ChEBI" id="CHEBI:57967"/>
        <dbReference type="ChEBI" id="CHEBI:78346"/>
        <dbReference type="ChEBI" id="CHEBI:456215"/>
        <dbReference type="EC" id="3.6.1.13"/>
    </reaction>
</comment>
<gene>
    <name evidence="15" type="ORF">G0P99_15430</name>
</gene>
<evidence type="ECO:0000256" key="2">
    <source>
        <dbReference type="ARBA" id="ARBA00007482"/>
    </source>
</evidence>
<evidence type="ECO:0000256" key="4">
    <source>
        <dbReference type="ARBA" id="ARBA00013297"/>
    </source>
</evidence>
<name>A0A6B2NV82_9RHOB</name>